<gene>
    <name evidence="2" type="ORF">D8M03_04515</name>
</gene>
<feature type="transmembrane region" description="Helical" evidence="1">
    <location>
        <begin position="45"/>
        <end position="65"/>
    </location>
</feature>
<dbReference type="EMBL" id="RBZN01000006">
    <property type="protein sequence ID" value="RKQ19081.1"/>
    <property type="molecule type" value="Genomic_DNA"/>
</dbReference>
<keyword evidence="1" id="KW-1133">Transmembrane helix</keyword>
<dbReference type="AlphaFoldDB" id="A0A494Z8X1"/>
<protein>
    <submittedName>
        <fullName evidence="2">DUF4030 domain-containing protein</fullName>
    </submittedName>
</protein>
<comment type="caution">
    <text evidence="2">The sequence shown here is derived from an EMBL/GenBank/DDBJ whole genome shotgun (WGS) entry which is preliminary data.</text>
</comment>
<evidence type="ECO:0000313" key="2">
    <source>
        <dbReference type="EMBL" id="RKQ19081.1"/>
    </source>
</evidence>
<evidence type="ECO:0000313" key="3">
    <source>
        <dbReference type="Proteomes" id="UP000272238"/>
    </source>
</evidence>
<organism evidence="2 3">
    <name type="scientific">Ureibacillus endophyticus</name>
    <dbReference type="NCBI Taxonomy" id="1978490"/>
    <lineage>
        <taxon>Bacteria</taxon>
        <taxon>Bacillati</taxon>
        <taxon>Bacillota</taxon>
        <taxon>Bacilli</taxon>
        <taxon>Bacillales</taxon>
        <taxon>Caryophanaceae</taxon>
        <taxon>Ureibacillus</taxon>
    </lineage>
</organism>
<keyword evidence="3" id="KW-1185">Reference proteome</keyword>
<keyword evidence="1" id="KW-0472">Membrane</keyword>
<evidence type="ECO:0000256" key="1">
    <source>
        <dbReference type="SAM" id="Phobius"/>
    </source>
</evidence>
<dbReference type="OrthoDB" id="2455196at2"/>
<reference evidence="2 3" key="1">
    <citation type="journal article" date="2016" name="Antonie Van Leeuwenhoek">
        <title>Lysinibacillus endophyticus sp. nov., an indole-3-acetic acid producing endophytic bacterium isolated from corn root (Zea mays cv. Xinken-5).</title>
        <authorList>
            <person name="Yu J."/>
            <person name="Guan X."/>
            <person name="Liu C."/>
            <person name="Xiang W."/>
            <person name="Yu Z."/>
            <person name="Liu X."/>
            <person name="Wang G."/>
        </authorList>
    </citation>
    <scope>NUCLEOTIDE SEQUENCE [LARGE SCALE GENOMIC DNA]</scope>
    <source>
        <strain evidence="2 3">DSM 100506</strain>
    </source>
</reference>
<proteinExistence type="predicted"/>
<dbReference type="RefSeq" id="WP_121213546.1">
    <property type="nucleotide sequence ID" value="NZ_JBBYAI010000001.1"/>
</dbReference>
<sequence length="347" mass="40030">MKNKWNYPEQNDLKFEQKHKEYVFKKVGEIHETSKKSHHTFVKRMTLAATITFAMVALLIASTYVSPAMAKVVSNIPYISEFINKQERTIALNDTVYNVMNKHNYQLLDLQINGKKISITLIGTDQEIQVIKNEVVTNVDTALQEKNLGHFSIDVKAGEVTPWPEDDPETVQMEKASEALHDEIMALLDENHFEPAFPIEARVNNVQNFIYVAVPNTESKERMEQLKALLKTASSKYGDDFKMRITQIDMKAREQELRWGGNIHAIGSALMENKDFNVTGFSYSFHPYPLMIKLKTSIKSTDPNVNELVERIENEITQFLKNDERTKDIRNDPYDLIIMSKDKKRIN</sequence>
<name>A0A494Z8X1_9BACL</name>
<keyword evidence="1" id="KW-0812">Transmembrane</keyword>
<accession>A0A494Z8X1</accession>
<dbReference type="Proteomes" id="UP000272238">
    <property type="component" value="Unassembled WGS sequence"/>
</dbReference>